<dbReference type="OrthoDB" id="9814202at2"/>
<evidence type="ECO:0000259" key="3">
    <source>
        <dbReference type="PROSITE" id="PS50887"/>
    </source>
</evidence>
<dbReference type="InterPro" id="IPR001633">
    <property type="entry name" value="EAL_dom"/>
</dbReference>
<reference evidence="4 5" key="1">
    <citation type="submission" date="2018-09" db="EMBL/GenBank/DDBJ databases">
        <authorList>
            <person name="Grouzdev D.S."/>
            <person name="Krutkina M.S."/>
        </authorList>
    </citation>
    <scope>NUCLEOTIDE SEQUENCE [LARGE SCALE GENOMIC DNA]</scope>
    <source>
        <strain evidence="4 5">RmlP001</strain>
    </source>
</reference>
<gene>
    <name evidence="4" type="ORF">D3272_14220</name>
</gene>
<dbReference type="PANTHER" id="PTHR44757">
    <property type="entry name" value="DIGUANYLATE CYCLASE DGCP"/>
    <property type="match status" value="1"/>
</dbReference>
<dbReference type="SMART" id="SM00052">
    <property type="entry name" value="EAL"/>
    <property type="match status" value="1"/>
</dbReference>
<dbReference type="Proteomes" id="UP000289411">
    <property type="component" value="Unassembled WGS sequence"/>
</dbReference>
<protein>
    <submittedName>
        <fullName evidence="4">EAL domain-containing protein</fullName>
    </submittedName>
</protein>
<accession>A0A4Q2RBC8</accession>
<evidence type="ECO:0000256" key="1">
    <source>
        <dbReference type="SAM" id="Phobius"/>
    </source>
</evidence>
<feature type="transmembrane region" description="Helical" evidence="1">
    <location>
        <begin position="187"/>
        <end position="211"/>
    </location>
</feature>
<dbReference type="SMART" id="SM00267">
    <property type="entry name" value="GGDEF"/>
    <property type="match status" value="1"/>
</dbReference>
<keyword evidence="1" id="KW-0812">Transmembrane</keyword>
<dbReference type="PROSITE" id="PS50887">
    <property type="entry name" value="GGDEF"/>
    <property type="match status" value="1"/>
</dbReference>
<feature type="domain" description="EAL" evidence="2">
    <location>
        <begin position="561"/>
        <end position="811"/>
    </location>
</feature>
<keyword evidence="1" id="KW-0472">Membrane</keyword>
<evidence type="ECO:0000313" key="5">
    <source>
        <dbReference type="Proteomes" id="UP000289411"/>
    </source>
</evidence>
<reference evidence="4 5" key="2">
    <citation type="submission" date="2019-02" db="EMBL/GenBank/DDBJ databases">
        <title>'Lichenibacterium ramalinii' gen. nov. sp. nov., 'Lichenibacterium minor' gen. nov. sp. nov.</title>
        <authorList>
            <person name="Pankratov T."/>
        </authorList>
    </citation>
    <scope>NUCLEOTIDE SEQUENCE [LARGE SCALE GENOMIC DNA]</scope>
    <source>
        <strain evidence="4 5">RmlP001</strain>
    </source>
</reference>
<dbReference type="SUPFAM" id="SSF141868">
    <property type="entry name" value="EAL domain-like"/>
    <property type="match status" value="1"/>
</dbReference>
<sequence length="818" mass="89240">MSGATLDLSVPRRRDVWSIRTGKFVFFGAMCVLLAAAGLVSSLISQRQDALKQVSRYNICWLASQANGEFGRLEERIASAAVPGSGVDADEVGLRYDVLVNRVSVMAQGEFHAFTMLDPDDEATVRDLAIAVTRLQPMIDRIDKPGVGRAALAVMEPLDARLVALAASANRYGSEKVAEDQRELVRLFWIFSAVVAGLFTFGTALLLAVGWHNRQLLRARDGLNTLARDLRRASDGLERANGEVSTVNAELQQRNEVLQRRDREIGIQNARFDAALNNMSQALCMVDAGERLVVCNQRFSDLFALALTPVPGILFSDLIARSRDPNLSKLHARHRQLQARGIAAGFVQDDDEHRIVSVSHQPMPDGGWVATYEDITQRRRDEAQITYLAHHDGLTGLVNRFFFGEQLDAAMAMAETGGTSFTVICLDLDGFKNINDSFGHHVGDALLREVGRRLGHAVREGDIVARLGGDEFAILQLRGESGPSGKALPDRLLHILGERYDIDGLVLFVTASIGVASAPGDGASGDELMKNADLALYQAKLRGKNQALVFEPDMDAARQSRRALEIDLSLALTNGEFEVFFQPLVCARAISIVGFEALLRWRHPVRGLVSPAVFIPVAEEIGLIGEIGAWVLGEACAQAARWPRDLSVAVNLSPAQFRSRDLVGTVKDALLRSGLKPTRLELEITESVLLSDSDGSLAALHELRSFGIRIAMDDFGTGYSSLSYLRRFPFDKIKIDQSFVREMSTRPDCIKIVRSIAALGASLGMTTTAEGVETPEQFAQLQAAGCDQVQGYHFGRPEPVGRMIFELSAPTLQGLAAA</sequence>
<comment type="caution">
    <text evidence="4">The sequence shown here is derived from an EMBL/GenBank/DDBJ whole genome shotgun (WGS) entry which is preliminary data.</text>
</comment>
<dbReference type="EMBL" id="QYBC01000011">
    <property type="protein sequence ID" value="RYB04167.1"/>
    <property type="molecule type" value="Genomic_DNA"/>
</dbReference>
<dbReference type="NCBIfam" id="TIGR00254">
    <property type="entry name" value="GGDEF"/>
    <property type="match status" value="1"/>
</dbReference>
<dbReference type="Pfam" id="PF00990">
    <property type="entry name" value="GGDEF"/>
    <property type="match status" value="1"/>
</dbReference>
<dbReference type="InterPro" id="IPR000160">
    <property type="entry name" value="GGDEF_dom"/>
</dbReference>
<keyword evidence="5" id="KW-1185">Reference proteome</keyword>
<organism evidence="4 5">
    <name type="scientific">Lichenibacterium ramalinae</name>
    <dbReference type="NCBI Taxonomy" id="2316527"/>
    <lineage>
        <taxon>Bacteria</taxon>
        <taxon>Pseudomonadati</taxon>
        <taxon>Pseudomonadota</taxon>
        <taxon>Alphaproteobacteria</taxon>
        <taxon>Hyphomicrobiales</taxon>
        <taxon>Lichenihabitantaceae</taxon>
        <taxon>Lichenibacterium</taxon>
    </lineage>
</organism>
<dbReference type="PANTHER" id="PTHR44757:SF2">
    <property type="entry name" value="BIOFILM ARCHITECTURE MAINTENANCE PROTEIN MBAA"/>
    <property type="match status" value="1"/>
</dbReference>
<dbReference type="CDD" id="cd01948">
    <property type="entry name" value="EAL"/>
    <property type="match status" value="1"/>
</dbReference>
<dbReference type="AlphaFoldDB" id="A0A4Q2RBC8"/>
<dbReference type="InterPro" id="IPR035965">
    <property type="entry name" value="PAS-like_dom_sf"/>
</dbReference>
<dbReference type="Pfam" id="PF12860">
    <property type="entry name" value="PAS_7"/>
    <property type="match status" value="1"/>
</dbReference>
<feature type="transmembrane region" description="Helical" evidence="1">
    <location>
        <begin position="24"/>
        <end position="44"/>
    </location>
</feature>
<dbReference type="Pfam" id="PF00563">
    <property type="entry name" value="EAL"/>
    <property type="match status" value="1"/>
</dbReference>
<dbReference type="InterPro" id="IPR000014">
    <property type="entry name" value="PAS"/>
</dbReference>
<dbReference type="SUPFAM" id="SSF55073">
    <property type="entry name" value="Nucleotide cyclase"/>
    <property type="match status" value="1"/>
</dbReference>
<dbReference type="Gene3D" id="3.30.450.20">
    <property type="entry name" value="PAS domain"/>
    <property type="match status" value="1"/>
</dbReference>
<name>A0A4Q2RBC8_9HYPH</name>
<dbReference type="Gene3D" id="3.30.70.270">
    <property type="match status" value="1"/>
</dbReference>
<dbReference type="InterPro" id="IPR029787">
    <property type="entry name" value="Nucleotide_cyclase"/>
</dbReference>
<dbReference type="InterPro" id="IPR052155">
    <property type="entry name" value="Biofilm_reg_signaling"/>
</dbReference>
<evidence type="ECO:0000313" key="4">
    <source>
        <dbReference type="EMBL" id="RYB04167.1"/>
    </source>
</evidence>
<evidence type="ECO:0000259" key="2">
    <source>
        <dbReference type="PROSITE" id="PS50883"/>
    </source>
</evidence>
<dbReference type="SMART" id="SM00091">
    <property type="entry name" value="PAS"/>
    <property type="match status" value="1"/>
</dbReference>
<proteinExistence type="predicted"/>
<feature type="domain" description="GGDEF" evidence="3">
    <location>
        <begin position="419"/>
        <end position="552"/>
    </location>
</feature>
<dbReference type="InterPro" id="IPR043128">
    <property type="entry name" value="Rev_trsase/Diguanyl_cyclase"/>
</dbReference>
<dbReference type="Gene3D" id="3.20.20.450">
    <property type="entry name" value="EAL domain"/>
    <property type="match status" value="1"/>
</dbReference>
<dbReference type="CDD" id="cd01949">
    <property type="entry name" value="GGDEF"/>
    <property type="match status" value="1"/>
</dbReference>
<dbReference type="InterPro" id="IPR035919">
    <property type="entry name" value="EAL_sf"/>
</dbReference>
<dbReference type="SUPFAM" id="SSF55785">
    <property type="entry name" value="PYP-like sensor domain (PAS domain)"/>
    <property type="match status" value="1"/>
</dbReference>
<keyword evidence="1" id="KW-1133">Transmembrane helix</keyword>
<dbReference type="PROSITE" id="PS50883">
    <property type="entry name" value="EAL"/>
    <property type="match status" value="1"/>
</dbReference>
<dbReference type="RefSeq" id="WP_129219863.1">
    <property type="nucleotide sequence ID" value="NZ_QYBC01000011.1"/>
</dbReference>